<keyword evidence="8" id="KW-0072">Autophagy</keyword>
<dbReference type="EMBL" id="JAXCGZ010000980">
    <property type="protein sequence ID" value="KAK7085425.1"/>
    <property type="molecule type" value="Genomic_DNA"/>
</dbReference>
<proteinExistence type="inferred from homology"/>
<feature type="region of interest" description="Disordered" evidence="10">
    <location>
        <begin position="128"/>
        <end position="172"/>
    </location>
</feature>
<dbReference type="GO" id="GO:0061723">
    <property type="term" value="P:glycophagy"/>
    <property type="evidence" value="ECO:0007669"/>
    <property type="project" value="TreeGrafter"/>
</dbReference>
<evidence type="ECO:0000256" key="8">
    <source>
        <dbReference type="ARBA" id="ARBA00023006"/>
    </source>
</evidence>
<protein>
    <recommendedName>
        <fullName evidence="3">Ubiquitin-like-conjugating enzyme ATG3</fullName>
    </recommendedName>
    <alternativeName>
        <fullName evidence="9">Autophagy-related protein 3</fullName>
    </alternativeName>
</protein>
<accession>A0AAN8XJ07</accession>
<dbReference type="GO" id="GO:0000422">
    <property type="term" value="P:autophagy of mitochondrion"/>
    <property type="evidence" value="ECO:0007669"/>
    <property type="project" value="TreeGrafter"/>
</dbReference>
<evidence type="ECO:0000256" key="6">
    <source>
        <dbReference type="ARBA" id="ARBA00022786"/>
    </source>
</evidence>
<dbReference type="Pfam" id="PF03987">
    <property type="entry name" value="Autophagy_act_C"/>
    <property type="match status" value="1"/>
</dbReference>
<dbReference type="GO" id="GO:0000045">
    <property type="term" value="P:autophagosome assembly"/>
    <property type="evidence" value="ECO:0007669"/>
    <property type="project" value="TreeGrafter"/>
</dbReference>
<evidence type="ECO:0000256" key="10">
    <source>
        <dbReference type="SAM" id="MobiDB-lite"/>
    </source>
</evidence>
<dbReference type="AlphaFoldDB" id="A0AAN8XJ07"/>
<evidence type="ECO:0000313" key="12">
    <source>
        <dbReference type="Proteomes" id="UP001381693"/>
    </source>
</evidence>
<dbReference type="InterPro" id="IPR007135">
    <property type="entry name" value="Atg3/Atg10"/>
</dbReference>
<keyword evidence="12" id="KW-1185">Reference proteome</keyword>
<gene>
    <name evidence="11" type="primary">ATG3</name>
    <name evidence="11" type="ORF">SK128_015299</name>
</gene>
<evidence type="ECO:0000256" key="3">
    <source>
        <dbReference type="ARBA" id="ARBA00017573"/>
    </source>
</evidence>
<keyword evidence="4" id="KW-0813">Transport</keyword>
<dbReference type="GO" id="GO:0044804">
    <property type="term" value="P:nucleophagy"/>
    <property type="evidence" value="ECO:0007669"/>
    <property type="project" value="TreeGrafter"/>
</dbReference>
<evidence type="ECO:0000256" key="7">
    <source>
        <dbReference type="ARBA" id="ARBA00022927"/>
    </source>
</evidence>
<evidence type="ECO:0000256" key="5">
    <source>
        <dbReference type="ARBA" id="ARBA00022490"/>
    </source>
</evidence>
<dbReference type="GO" id="GO:0000407">
    <property type="term" value="C:phagophore assembly site"/>
    <property type="evidence" value="ECO:0007669"/>
    <property type="project" value="TreeGrafter"/>
</dbReference>
<dbReference type="GO" id="GO:0019776">
    <property type="term" value="F:Atg8-family ligase activity"/>
    <property type="evidence" value="ECO:0007669"/>
    <property type="project" value="TreeGrafter"/>
</dbReference>
<comment type="similarity">
    <text evidence="2">Belongs to the ATG3 family.</text>
</comment>
<dbReference type="GO" id="GO:0015031">
    <property type="term" value="P:protein transport"/>
    <property type="evidence" value="ECO:0007669"/>
    <property type="project" value="UniProtKB-KW"/>
</dbReference>
<reference evidence="11 12" key="1">
    <citation type="submission" date="2023-11" db="EMBL/GenBank/DDBJ databases">
        <title>Halocaridina rubra genome assembly.</title>
        <authorList>
            <person name="Smith C."/>
        </authorList>
    </citation>
    <scope>NUCLEOTIDE SEQUENCE [LARGE SCALE GENOMIC DNA]</scope>
    <source>
        <strain evidence="11">EP-1</strain>
        <tissue evidence="11">Whole</tissue>
    </source>
</reference>
<comment type="subcellular location">
    <subcellularLocation>
        <location evidence="1">Cytoplasm</location>
    </subcellularLocation>
</comment>
<evidence type="ECO:0000313" key="11">
    <source>
        <dbReference type="EMBL" id="KAK7085425.1"/>
    </source>
</evidence>
<dbReference type="GO" id="GO:0005829">
    <property type="term" value="C:cytosol"/>
    <property type="evidence" value="ECO:0007669"/>
    <property type="project" value="TreeGrafter"/>
</dbReference>
<comment type="caution">
    <text evidence="11">The sequence shown here is derived from an EMBL/GenBank/DDBJ whole genome shotgun (WGS) entry which is preliminary data.</text>
</comment>
<dbReference type="PANTHER" id="PTHR12866:SF2">
    <property type="entry name" value="UBIQUITIN-LIKE-CONJUGATING ENZYME ATG3"/>
    <property type="match status" value="1"/>
</dbReference>
<keyword evidence="6" id="KW-0833">Ubl conjugation pathway</keyword>
<evidence type="ECO:0000256" key="1">
    <source>
        <dbReference type="ARBA" id="ARBA00004496"/>
    </source>
</evidence>
<evidence type="ECO:0000256" key="2">
    <source>
        <dbReference type="ARBA" id="ARBA00007683"/>
    </source>
</evidence>
<name>A0AAN8XJ07_HALRR</name>
<keyword evidence="7" id="KW-0653">Protein transport</keyword>
<sequence>MQNVINTVKGKARGVAEYLTPVLKESKFKETGVLTPEEFLAAGDHLVHHCPTWRWSAGDSSRTKPYLPPDKQFLITKNVPCYKRCKQMEYRSEQELVLETDGDPDGGWVDTHHFSDSTLLEEKVADMALEDKKTSANNTDGTDDDDEDEEEAADMEEFEESGMLEQDDPSAVQISSRVVPAAATSSPGGSVGQGGEILQTRTYDLHITYDKYYQTPRLWLTGYDEVGGFHVSMAIFIDALGNN</sequence>
<evidence type="ECO:0000256" key="4">
    <source>
        <dbReference type="ARBA" id="ARBA00022448"/>
    </source>
</evidence>
<keyword evidence="5" id="KW-0963">Cytoplasm</keyword>
<organism evidence="11 12">
    <name type="scientific">Halocaridina rubra</name>
    <name type="common">Hawaiian red shrimp</name>
    <dbReference type="NCBI Taxonomy" id="373956"/>
    <lineage>
        <taxon>Eukaryota</taxon>
        <taxon>Metazoa</taxon>
        <taxon>Ecdysozoa</taxon>
        <taxon>Arthropoda</taxon>
        <taxon>Crustacea</taxon>
        <taxon>Multicrustacea</taxon>
        <taxon>Malacostraca</taxon>
        <taxon>Eumalacostraca</taxon>
        <taxon>Eucarida</taxon>
        <taxon>Decapoda</taxon>
        <taxon>Pleocyemata</taxon>
        <taxon>Caridea</taxon>
        <taxon>Atyoidea</taxon>
        <taxon>Atyidae</taxon>
        <taxon>Halocaridina</taxon>
    </lineage>
</organism>
<dbReference type="Proteomes" id="UP001381693">
    <property type="component" value="Unassembled WGS sequence"/>
</dbReference>
<feature type="compositionally biased region" description="Acidic residues" evidence="10">
    <location>
        <begin position="141"/>
        <end position="168"/>
    </location>
</feature>
<evidence type="ECO:0000256" key="9">
    <source>
        <dbReference type="ARBA" id="ARBA00034553"/>
    </source>
</evidence>
<dbReference type="PANTHER" id="PTHR12866">
    <property type="entry name" value="UBIQUITIN-LIKE-CONJUGATING ENZYME ATG3"/>
    <property type="match status" value="1"/>
</dbReference>